<keyword evidence="3" id="KW-1185">Reference proteome</keyword>
<evidence type="ECO:0000313" key="2">
    <source>
        <dbReference type="EMBL" id="KAG7287093.1"/>
    </source>
</evidence>
<dbReference type="InterPro" id="IPR025676">
    <property type="entry name" value="Clr5_dom"/>
</dbReference>
<sequence length="60" mass="7219">MATFIIGHRPNAARIPDDVWEKFKPIIVEKYETMTLVELRNWMEQEHSFSATTRRSDFMF</sequence>
<gene>
    <name evidence="2" type="ORF">NEMBOFW57_006598</name>
</gene>
<comment type="caution">
    <text evidence="2">The sequence shown here is derived from an EMBL/GenBank/DDBJ whole genome shotgun (WGS) entry which is preliminary data.</text>
</comment>
<evidence type="ECO:0000313" key="3">
    <source>
        <dbReference type="Proteomes" id="UP001197093"/>
    </source>
</evidence>
<reference evidence="2" key="1">
    <citation type="submission" date="2023-02" db="EMBL/GenBank/DDBJ databases">
        <authorList>
            <person name="Palmer J.M."/>
        </authorList>
    </citation>
    <scope>NUCLEOTIDE SEQUENCE</scope>
    <source>
        <strain evidence="2">FW57</strain>
    </source>
</reference>
<feature type="domain" description="Clr5" evidence="1">
    <location>
        <begin position="17"/>
        <end position="54"/>
    </location>
</feature>
<dbReference type="EMBL" id="JAHCVI010000003">
    <property type="protein sequence ID" value="KAG7287093.1"/>
    <property type="molecule type" value="Genomic_DNA"/>
</dbReference>
<evidence type="ECO:0000259" key="1">
    <source>
        <dbReference type="Pfam" id="PF14420"/>
    </source>
</evidence>
<accession>A0AAD4EXD0</accession>
<proteinExistence type="predicted"/>
<dbReference type="AlphaFoldDB" id="A0AAD4EXD0"/>
<organism evidence="2 3">
    <name type="scientific">Staphylotrichum longicolle</name>
    <dbReference type="NCBI Taxonomy" id="669026"/>
    <lineage>
        <taxon>Eukaryota</taxon>
        <taxon>Fungi</taxon>
        <taxon>Dikarya</taxon>
        <taxon>Ascomycota</taxon>
        <taxon>Pezizomycotina</taxon>
        <taxon>Sordariomycetes</taxon>
        <taxon>Sordariomycetidae</taxon>
        <taxon>Sordariales</taxon>
        <taxon>Chaetomiaceae</taxon>
        <taxon>Staphylotrichum</taxon>
    </lineage>
</organism>
<dbReference type="Pfam" id="PF14420">
    <property type="entry name" value="Clr5"/>
    <property type="match status" value="1"/>
</dbReference>
<dbReference type="Proteomes" id="UP001197093">
    <property type="component" value="Unassembled WGS sequence"/>
</dbReference>
<name>A0AAD4EXD0_9PEZI</name>
<protein>
    <recommendedName>
        <fullName evidence="1">Clr5 domain-containing protein</fullName>
    </recommendedName>
</protein>